<gene>
    <name evidence="1" type="ORF">NCTC11343_01751</name>
    <name evidence="2" type="ORF">SPHINGO8BC_51494</name>
</gene>
<dbReference type="GeneID" id="97181527"/>
<protein>
    <submittedName>
        <fullName evidence="1">Uncharacterized protein</fullName>
    </submittedName>
</protein>
<dbReference type="Proteomes" id="UP000432350">
    <property type="component" value="Unassembled WGS sequence"/>
</dbReference>
<dbReference type="Proteomes" id="UP000251241">
    <property type="component" value="Unassembled WGS sequence"/>
</dbReference>
<evidence type="ECO:0000313" key="2">
    <source>
        <dbReference type="EMBL" id="VXC99721.1"/>
    </source>
</evidence>
<dbReference type="RefSeq" id="WP_070569242.1">
    <property type="nucleotide sequence ID" value="NZ_CP068086.1"/>
</dbReference>
<evidence type="ECO:0000313" key="4">
    <source>
        <dbReference type="Proteomes" id="UP000432350"/>
    </source>
</evidence>
<reference evidence="2 4" key="2">
    <citation type="submission" date="2019-10" db="EMBL/GenBank/DDBJ databases">
        <authorList>
            <person name="Karimi E."/>
        </authorList>
    </citation>
    <scope>NUCLEOTIDE SEQUENCE [LARGE SCALE GENOMIC DNA]</scope>
    <source>
        <strain evidence="2">Sphingobacterium sp. 8BC</strain>
    </source>
</reference>
<proteinExistence type="predicted"/>
<evidence type="ECO:0000313" key="3">
    <source>
        <dbReference type="Proteomes" id="UP000251241"/>
    </source>
</evidence>
<organism evidence="1 3">
    <name type="scientific">Sphingobacterium multivorum</name>
    <dbReference type="NCBI Taxonomy" id="28454"/>
    <lineage>
        <taxon>Bacteria</taxon>
        <taxon>Pseudomonadati</taxon>
        <taxon>Bacteroidota</taxon>
        <taxon>Sphingobacteriia</taxon>
        <taxon>Sphingobacteriales</taxon>
        <taxon>Sphingobacteriaceae</taxon>
        <taxon>Sphingobacterium</taxon>
    </lineage>
</organism>
<accession>A0A654D369</accession>
<dbReference type="EMBL" id="CABWMV010000024">
    <property type="protein sequence ID" value="VXC99721.1"/>
    <property type="molecule type" value="Genomic_DNA"/>
</dbReference>
<accession>A0A2X2J0X7</accession>
<evidence type="ECO:0000313" key="1">
    <source>
        <dbReference type="EMBL" id="SPZ85193.1"/>
    </source>
</evidence>
<reference evidence="1 3" key="1">
    <citation type="submission" date="2018-06" db="EMBL/GenBank/DDBJ databases">
        <authorList>
            <consortium name="Pathogen Informatics"/>
            <person name="Doyle S."/>
        </authorList>
    </citation>
    <scope>NUCLEOTIDE SEQUENCE [LARGE SCALE GENOMIC DNA]</scope>
    <source>
        <strain evidence="1 3">NCTC11343</strain>
    </source>
</reference>
<dbReference type="AlphaFoldDB" id="A0A2X2J0X7"/>
<sequence length="124" mass="14588">METKAEYQIWDTIVNSAKTKFDYKHIRAMFKKEDDEITDKFLFHIIAGFACGENHQTISTNLFNELQSIHFECNEEQIDRFIADKHVKFSPEIYATYLAFSMLEDGEEVDNITEIINNLLQLDK</sequence>
<name>A0A2X2J0X7_SPHMU</name>
<dbReference type="EMBL" id="UAUU01000006">
    <property type="protein sequence ID" value="SPZ85193.1"/>
    <property type="molecule type" value="Genomic_DNA"/>
</dbReference>